<dbReference type="AlphaFoldDB" id="A0A7H1PQR0"/>
<evidence type="ECO:0000313" key="1">
    <source>
        <dbReference type="EMBL" id="QNT90390.1"/>
    </source>
</evidence>
<accession>A0A7H1PQR0</accession>
<protein>
    <submittedName>
        <fullName evidence="1">Uncharacterized protein</fullName>
    </submittedName>
</protein>
<evidence type="ECO:0000313" key="2">
    <source>
        <dbReference type="Proteomes" id="UP000516422"/>
    </source>
</evidence>
<proteinExistence type="predicted"/>
<sequence>MWSKLVRSLLERRHLSADRRPAFTALPRSDSLPDVIWPFDMGTGTTIAMDRRDEPDQEGARWLSSGVSSAVADMSGQRRAEHLDGLEVEGLDAVEQALAAAE</sequence>
<dbReference type="Proteomes" id="UP000516422">
    <property type="component" value="Chromosome"/>
</dbReference>
<gene>
    <name evidence="1" type="ORF">HEP81_00052</name>
</gene>
<dbReference type="KEGG" id="sgf:HEP81_00052"/>
<dbReference type="EMBL" id="CP051006">
    <property type="protein sequence ID" value="QNT90390.1"/>
    <property type="molecule type" value="Genomic_DNA"/>
</dbReference>
<name>A0A7H1PQR0_9ACTN</name>
<reference evidence="1 2" key="1">
    <citation type="submission" date="2020-04" db="EMBL/GenBank/DDBJ databases">
        <title>Characterization and engineering of Streptomyces griseofuscus DSM40191 as a potential heterologous host for expression of BGCs.</title>
        <authorList>
            <person name="Gren T."/>
            <person name="Whitford C.M."/>
            <person name="Mohite O.S."/>
            <person name="Joergensen T.S."/>
            <person name="Nielsen J.B."/>
            <person name="Lee S.Y."/>
            <person name="Weber T."/>
        </authorList>
    </citation>
    <scope>NUCLEOTIDE SEQUENCE [LARGE SCALE GENOMIC DNA]</scope>
    <source>
        <strain evidence="1 2">DSM 40191</strain>
    </source>
</reference>
<organism evidence="1 2">
    <name type="scientific">Streptomyces griseofuscus</name>
    <dbReference type="NCBI Taxonomy" id="146922"/>
    <lineage>
        <taxon>Bacteria</taxon>
        <taxon>Bacillati</taxon>
        <taxon>Actinomycetota</taxon>
        <taxon>Actinomycetes</taxon>
        <taxon>Kitasatosporales</taxon>
        <taxon>Streptomycetaceae</taxon>
        <taxon>Streptomyces</taxon>
    </lineage>
</organism>